<name>A0A0M3IM07_ASCLU</name>
<accession>A0A0M3IM07</accession>
<organism evidence="2 3">
    <name type="scientific">Ascaris lumbricoides</name>
    <name type="common">Giant roundworm</name>
    <dbReference type="NCBI Taxonomy" id="6252"/>
    <lineage>
        <taxon>Eukaryota</taxon>
        <taxon>Metazoa</taxon>
        <taxon>Ecdysozoa</taxon>
        <taxon>Nematoda</taxon>
        <taxon>Chromadorea</taxon>
        <taxon>Rhabditida</taxon>
        <taxon>Spirurina</taxon>
        <taxon>Ascaridomorpha</taxon>
        <taxon>Ascaridoidea</taxon>
        <taxon>Ascarididae</taxon>
        <taxon>Ascaris</taxon>
    </lineage>
</organism>
<proteinExistence type="predicted"/>
<dbReference type="Proteomes" id="UP000036681">
    <property type="component" value="Unplaced"/>
</dbReference>
<evidence type="ECO:0000256" key="1">
    <source>
        <dbReference type="SAM" id="MobiDB-lite"/>
    </source>
</evidence>
<keyword evidence="2" id="KW-1185">Reference proteome</keyword>
<dbReference type="AlphaFoldDB" id="A0A0M3IM07"/>
<evidence type="ECO:0000313" key="2">
    <source>
        <dbReference type="Proteomes" id="UP000036681"/>
    </source>
</evidence>
<protein>
    <submittedName>
        <fullName evidence="3">Uncharacterized protein</fullName>
    </submittedName>
</protein>
<feature type="region of interest" description="Disordered" evidence="1">
    <location>
        <begin position="24"/>
        <end position="48"/>
    </location>
</feature>
<dbReference type="WBParaSite" id="ALUE_0001978501-mRNA-1">
    <property type="protein sequence ID" value="ALUE_0001978501-mRNA-1"/>
    <property type="gene ID" value="ALUE_0001978501"/>
</dbReference>
<reference evidence="3" key="1">
    <citation type="submission" date="2017-02" db="UniProtKB">
        <authorList>
            <consortium name="WormBaseParasite"/>
        </authorList>
    </citation>
    <scope>IDENTIFICATION</scope>
</reference>
<sequence length="112" mass="12467">MRTTLIAVNAVRIDARDANLLADDRTTKWGGGGSRRKSTTDPEKASKTDIVDVHRVDPLCSHGNWPKQRDTLSTRGDDVFHDYAVGFVVSTRRNVLHLIASNIYVTSMSLWA</sequence>
<feature type="compositionally biased region" description="Basic and acidic residues" evidence="1">
    <location>
        <begin position="38"/>
        <end position="48"/>
    </location>
</feature>
<evidence type="ECO:0000313" key="3">
    <source>
        <dbReference type="WBParaSite" id="ALUE_0001978501-mRNA-1"/>
    </source>
</evidence>